<evidence type="ECO:0000256" key="1">
    <source>
        <dbReference type="SAM" id="MobiDB-lite"/>
    </source>
</evidence>
<comment type="caution">
    <text evidence="2">The sequence shown here is derived from an EMBL/GenBank/DDBJ whole genome shotgun (WGS) entry which is preliminary data.</text>
</comment>
<dbReference type="EMBL" id="JARBHB010000006">
    <property type="protein sequence ID" value="KAJ8880867.1"/>
    <property type="molecule type" value="Genomic_DNA"/>
</dbReference>
<keyword evidence="3" id="KW-1185">Reference proteome</keyword>
<protein>
    <submittedName>
        <fullName evidence="2">Uncharacterized protein</fullName>
    </submittedName>
</protein>
<feature type="compositionally biased region" description="Acidic residues" evidence="1">
    <location>
        <begin position="62"/>
        <end position="72"/>
    </location>
</feature>
<accession>A0ABQ9H9A7</accession>
<dbReference type="Proteomes" id="UP001159363">
    <property type="component" value="Chromosome 5"/>
</dbReference>
<name>A0ABQ9H9A7_9NEOP</name>
<gene>
    <name evidence="2" type="ORF">PR048_017339</name>
</gene>
<feature type="compositionally biased region" description="Basic and acidic residues" evidence="1">
    <location>
        <begin position="73"/>
        <end position="88"/>
    </location>
</feature>
<sequence length="88" mass="9882">MTPESSVTDEVETVRDLHALQRDIQLVNVEERLAEGDFTEITKEELDDDQIISAVLHVLQADAEEDDSDDEDKGNGERISHSTPKEAF</sequence>
<reference evidence="2 3" key="1">
    <citation type="submission" date="2023-02" db="EMBL/GenBank/DDBJ databases">
        <title>LHISI_Scaffold_Assembly.</title>
        <authorList>
            <person name="Stuart O.P."/>
            <person name="Cleave R."/>
            <person name="Magrath M.J.L."/>
            <person name="Mikheyev A.S."/>
        </authorList>
    </citation>
    <scope>NUCLEOTIDE SEQUENCE [LARGE SCALE GENOMIC DNA]</scope>
    <source>
        <strain evidence="2">Daus_M_001</strain>
        <tissue evidence="2">Leg muscle</tissue>
    </source>
</reference>
<organism evidence="2 3">
    <name type="scientific">Dryococelus australis</name>
    <dbReference type="NCBI Taxonomy" id="614101"/>
    <lineage>
        <taxon>Eukaryota</taxon>
        <taxon>Metazoa</taxon>
        <taxon>Ecdysozoa</taxon>
        <taxon>Arthropoda</taxon>
        <taxon>Hexapoda</taxon>
        <taxon>Insecta</taxon>
        <taxon>Pterygota</taxon>
        <taxon>Neoptera</taxon>
        <taxon>Polyneoptera</taxon>
        <taxon>Phasmatodea</taxon>
        <taxon>Verophasmatodea</taxon>
        <taxon>Anareolatae</taxon>
        <taxon>Phasmatidae</taxon>
        <taxon>Eurycanthinae</taxon>
        <taxon>Dryococelus</taxon>
    </lineage>
</organism>
<feature type="region of interest" description="Disordered" evidence="1">
    <location>
        <begin position="61"/>
        <end position="88"/>
    </location>
</feature>
<evidence type="ECO:0000313" key="3">
    <source>
        <dbReference type="Proteomes" id="UP001159363"/>
    </source>
</evidence>
<proteinExistence type="predicted"/>
<evidence type="ECO:0000313" key="2">
    <source>
        <dbReference type="EMBL" id="KAJ8880867.1"/>
    </source>
</evidence>